<evidence type="ECO:0000313" key="3">
    <source>
        <dbReference type="Proteomes" id="UP000075840"/>
    </source>
</evidence>
<feature type="domain" description="DUF753" evidence="1">
    <location>
        <begin position="567"/>
        <end position="642"/>
    </location>
</feature>
<organism evidence="2 3">
    <name type="scientific">Anopheles arabiensis</name>
    <name type="common">Mosquito</name>
    <dbReference type="NCBI Taxonomy" id="7173"/>
    <lineage>
        <taxon>Eukaryota</taxon>
        <taxon>Metazoa</taxon>
        <taxon>Ecdysozoa</taxon>
        <taxon>Arthropoda</taxon>
        <taxon>Hexapoda</taxon>
        <taxon>Insecta</taxon>
        <taxon>Pterygota</taxon>
        <taxon>Neoptera</taxon>
        <taxon>Endopterygota</taxon>
        <taxon>Diptera</taxon>
        <taxon>Nematocera</taxon>
        <taxon>Culicoidea</taxon>
        <taxon>Culicidae</taxon>
        <taxon>Anophelinae</taxon>
        <taxon>Anopheles</taxon>
    </lineage>
</organism>
<feature type="domain" description="DUF753" evidence="1">
    <location>
        <begin position="489"/>
        <end position="561"/>
    </location>
</feature>
<dbReference type="PANTHER" id="PTHR21721">
    <property type="entry name" value="GH09876P-RELATED"/>
    <property type="match status" value="1"/>
</dbReference>
<feature type="domain" description="DUF753" evidence="1">
    <location>
        <begin position="1493"/>
        <end position="1571"/>
    </location>
</feature>
<protein>
    <recommendedName>
        <fullName evidence="1">DUF753 domain-containing protein</fullName>
    </recommendedName>
</protein>
<dbReference type="VEuPathDB" id="VectorBase:AARA21_001889"/>
<name>A0A182I5S8_ANOAR</name>
<feature type="domain" description="DUF753" evidence="1">
    <location>
        <begin position="1291"/>
        <end position="1362"/>
    </location>
</feature>
<dbReference type="PANTHER" id="PTHR21721:SF27">
    <property type="entry name" value="GH09876P"/>
    <property type="match status" value="1"/>
</dbReference>
<dbReference type="VEuPathDB" id="VectorBase:AARA008930"/>
<feature type="domain" description="DUF753" evidence="1">
    <location>
        <begin position="403"/>
        <end position="477"/>
    </location>
</feature>
<evidence type="ECO:0000259" key="1">
    <source>
        <dbReference type="Pfam" id="PF05444"/>
    </source>
</evidence>
<dbReference type="InterPro" id="IPR008472">
    <property type="entry name" value="DUF753"/>
</dbReference>
<dbReference type="EMBL" id="APCN01003495">
    <property type="status" value="NOT_ANNOTATED_CDS"/>
    <property type="molecule type" value="Genomic_DNA"/>
</dbReference>
<feature type="domain" description="DUF753" evidence="1">
    <location>
        <begin position="979"/>
        <end position="1046"/>
    </location>
</feature>
<feature type="domain" description="DUF753" evidence="1">
    <location>
        <begin position="728"/>
        <end position="801"/>
    </location>
</feature>
<dbReference type="Pfam" id="PF05444">
    <property type="entry name" value="DUF753"/>
    <property type="match status" value="13"/>
</dbReference>
<dbReference type="Proteomes" id="UP000075840">
    <property type="component" value="Unassembled WGS sequence"/>
</dbReference>
<reference evidence="2" key="1">
    <citation type="submission" date="2022-08" db="UniProtKB">
        <authorList>
            <consortium name="EnsemblMetazoa"/>
        </authorList>
    </citation>
    <scope>IDENTIFICATION</scope>
    <source>
        <strain evidence="2">Dongola</strain>
    </source>
</reference>
<sequence>MMLLSLALPTVLICFQLFHPSKAAVTQCLVCDSSAPGCADGSMQYARNCTMGSEACFTSVTNGVLLRGCLSQLREEHLKCSEKEGGTCVSCVGNRCNTVSWARCAHCDDAGTESCTVRQLVSFCPRFRATDRCYEIVENVQVPVSRAISKGCESTLLYGGILCNETNNCRIADKHSISCAGPSTEATTIQCLVCSSDDDSNQDCTKGTLPAQDCPQEGDVCFSRLNEQAICTATEDRSCITCSEPGCNTDHLQQCFQCKKSINVECIDIVISGKLESSFCPQFLPNARCFGRIVEDEFERGCSAESDDVCAGNNRCLACAEDGCNVESESHLNNVAKCFRCTSVEGANEACDEGALEAEECDQLQDDCFTRVQEVEQQKCRDEDDTTCYACEDHDCNHFPRLRCYRCSSLEDPRCNNQAESDLNYEFCDTYKPDDHCYARIVDDHVERGCRVDLQDHVGDVCAGNPFCYACYRSGCNGLEEDTLKNMARCLTCSTDRDGEECGKAAMEAELCEQLDDVCFTRVKDNILERGCLTTLEVDEQNECRDASNGACVTCQSPACNTQNWLKCLSCKKSENVQCTDPATSSTEELASYCSKSDAQAKCYARITENDLERGCSMDVINPQDVCKSFLACETCTTDNCNAQPEASLLSISCIQCSSKDTDNDCNEDLPGALQCTEKNDQCFIHGILTRNCLSTLEDIEQQKCTNPSELSCTVCEQSGCNGNRWTKCHQCDSSTSQTCANEQSANDAEFCRLYNRDEKCYTKIGKNQQLSRGCLSDVGTEEELCDGAEVCVTCQGDSCNKVPEASLVPNKCQQCTSADEGCVSGTIESTPCQQQEDRCYTTINAVRKCKEFARMKQIHHASFVLRLFVTSYSGLNAIVAKAQIMRTTAIKPLDLPCWVSVQPTMNTYSAMQRSRMEYVKSFISQKKMSKHVNIIVILSVIRDCTDAQENICEDQNRCVVCQDEGCNDISRDVLDTVQTCWQCRSDVQDCDHPQQSPFECRERNDQCFTMVDREFNLHRGCVSDLDLNDCLDGDRCMICADKNCNDAPWAKCYQCSNATSDECSGKQVNSEGVKYCQQYEENGGCYAKLEQMIFTRGCTSELEELPCDDPQACVRCLGDGCNHDSLKGYFNPAVCLQCHSDMHTGCTDGTAPAVACANPDDRCFFRRASSKAIHRGCLSELAATDQWQCQSETSIACHTCEETGCNSAEWRRCYKCRNLADGSCSAKQTEQNSTFLEFCMKQDDSCFEDNKEGDIYRGCGKHFCADQKICLECTTDACNGHSQAELEPSQCLVCDSENPFCANGTAPSSYCEYLDEPCYSMVRENGILERGCFSNLTDSYKSMCMDIGNRSCMACSGNSCNRDSWLQCVQCRSLVVDHYCSREMSPLESHFCPRFEPNDRCYAKDVHGLDDRFFCHTCDSSNYKECVWTPSTSLTKDCEVGDRACATVILPNGHTYRGCSRDEQCVAAGQKCVLCDRFSGCNVDRYPSDRLRCNICQSSLSNSCKLLPYPRQFEKPCIRFVADDRCVSVFDGFNVSYRDCLSAVREEDLQKCTESGTSVECVGCDRWNCNTATVRQDDRCLQCTSNMTHCSSGARTATVCGKPSEGSCYSRVDEDGYLIRGCLSDILESALKMSCEKGNGDCVACAGPKCNAQFLPKNTLSCVQCDSREQLNCAQEQRDDRSAQYCRRHVQDDRCYVRTHTDGSLQRGCLSDLTNQTLCHASKASEDCETCSGSDCNRYVYPTNRLSCYQCSSGNSLNCDAEQQQEGLLKCRYHMEKNGCYARVYQDQVVRGCISDLGNDTTPCKGWNSSECHTCYKDGCNNRSKHALRNSGESLKTKRSIFL</sequence>
<feature type="domain" description="DUF753" evidence="1">
    <location>
        <begin position="1580"/>
        <end position="1652"/>
    </location>
</feature>
<proteinExistence type="predicted"/>
<feature type="domain" description="DUF753" evidence="1">
    <location>
        <begin position="1661"/>
        <end position="1738"/>
    </location>
</feature>
<feature type="domain" description="DUF753" evidence="1">
    <location>
        <begin position="1747"/>
        <end position="1822"/>
    </location>
</feature>
<dbReference type="EnsemblMetazoa" id="AARA008930-RA">
    <property type="protein sequence ID" value="AARA008930-PA"/>
    <property type="gene ID" value="AARA008930"/>
</dbReference>
<dbReference type="VEuPathDB" id="VectorBase:AARA21_014010"/>
<evidence type="ECO:0000313" key="2">
    <source>
        <dbReference type="EnsemblMetazoa" id="AARA008930-PA"/>
    </source>
</evidence>
<feature type="domain" description="DUF753" evidence="1">
    <location>
        <begin position="1136"/>
        <end position="1207"/>
    </location>
</feature>
<accession>A0A182I5S8</accession>
<keyword evidence="3" id="KW-1185">Reference proteome</keyword>
<feature type="domain" description="DUF753" evidence="1">
    <location>
        <begin position="1052"/>
        <end position="1123"/>
    </location>
</feature>
<feature type="domain" description="DUF753" evidence="1">
    <location>
        <begin position="27"/>
        <end position="97"/>
    </location>
</feature>